<dbReference type="Proteomes" id="UP001174909">
    <property type="component" value="Unassembled WGS sequence"/>
</dbReference>
<keyword evidence="1" id="KW-0175">Coiled coil</keyword>
<evidence type="ECO:0000256" key="1">
    <source>
        <dbReference type="SAM" id="Coils"/>
    </source>
</evidence>
<protein>
    <submittedName>
        <fullName evidence="2">Uncharacterized protein</fullName>
    </submittedName>
</protein>
<feature type="non-terminal residue" evidence="2">
    <location>
        <position position="67"/>
    </location>
</feature>
<accession>A0AA35SVP5</accession>
<proteinExistence type="predicted"/>
<sequence>KERLQSELSECKDEEKRRELQERLKEYDEESETLERLQEIMVCIIIIQLCEDHVRTGLESLGGKVST</sequence>
<feature type="coiled-coil region" evidence="1">
    <location>
        <begin position="1"/>
        <end position="40"/>
    </location>
</feature>
<name>A0AA35SVP5_GEOBA</name>
<dbReference type="AlphaFoldDB" id="A0AA35SVP5"/>
<comment type="caution">
    <text evidence="2">The sequence shown here is derived from an EMBL/GenBank/DDBJ whole genome shotgun (WGS) entry which is preliminary data.</text>
</comment>
<organism evidence="2 3">
    <name type="scientific">Geodia barretti</name>
    <name type="common">Barrett's horny sponge</name>
    <dbReference type="NCBI Taxonomy" id="519541"/>
    <lineage>
        <taxon>Eukaryota</taxon>
        <taxon>Metazoa</taxon>
        <taxon>Porifera</taxon>
        <taxon>Demospongiae</taxon>
        <taxon>Heteroscleromorpha</taxon>
        <taxon>Tetractinellida</taxon>
        <taxon>Astrophorina</taxon>
        <taxon>Geodiidae</taxon>
        <taxon>Geodia</taxon>
    </lineage>
</organism>
<reference evidence="2" key="1">
    <citation type="submission" date="2023-03" db="EMBL/GenBank/DDBJ databases">
        <authorList>
            <person name="Steffen K."/>
            <person name="Cardenas P."/>
        </authorList>
    </citation>
    <scope>NUCLEOTIDE SEQUENCE</scope>
</reference>
<evidence type="ECO:0000313" key="2">
    <source>
        <dbReference type="EMBL" id="CAI8036287.1"/>
    </source>
</evidence>
<feature type="non-terminal residue" evidence="2">
    <location>
        <position position="1"/>
    </location>
</feature>
<keyword evidence="3" id="KW-1185">Reference proteome</keyword>
<evidence type="ECO:0000313" key="3">
    <source>
        <dbReference type="Proteomes" id="UP001174909"/>
    </source>
</evidence>
<dbReference type="EMBL" id="CASHTH010002858">
    <property type="protein sequence ID" value="CAI8036287.1"/>
    <property type="molecule type" value="Genomic_DNA"/>
</dbReference>
<gene>
    <name evidence="2" type="ORF">GBAR_LOCUS20341</name>
</gene>